<evidence type="ECO:0000313" key="5">
    <source>
        <dbReference type="Proteomes" id="UP000681340"/>
    </source>
</evidence>
<evidence type="ECO:0000259" key="3">
    <source>
        <dbReference type="Pfam" id="PF11181"/>
    </source>
</evidence>
<organism evidence="4 5">
    <name type="scientific">Actinoplanes auranticolor</name>
    <dbReference type="NCBI Taxonomy" id="47988"/>
    <lineage>
        <taxon>Bacteria</taxon>
        <taxon>Bacillati</taxon>
        <taxon>Actinomycetota</taxon>
        <taxon>Actinomycetes</taxon>
        <taxon>Micromonosporales</taxon>
        <taxon>Micromonosporaceae</taxon>
        <taxon>Actinoplanes</taxon>
    </lineage>
</organism>
<dbReference type="RefSeq" id="WP_307857944.1">
    <property type="nucleotide sequence ID" value="NZ_BAABEA010000025.1"/>
</dbReference>
<sequence length="184" mass="19388">MTDDRFSQQSSSIPAQPQATSVAPAHVGVAQRVIAVHSDHHSAVRTLQNLTDAGFPADRTTIVGRELTFVERGTGLLSTAEVTRRGATTGLAIGGLTGWLLGLFNLVTPSVATWWLVVNAALLGAVLGAVAALLGYVATRGRRSFLTEPILTAAHFDLQVDADLADRAVRMLASHESPATPKSR</sequence>
<feature type="transmembrane region" description="Helical" evidence="2">
    <location>
        <begin position="87"/>
        <end position="107"/>
    </location>
</feature>
<feature type="transmembrane region" description="Helical" evidence="2">
    <location>
        <begin position="113"/>
        <end position="137"/>
    </location>
</feature>
<accession>A0A919SGB2</accession>
<keyword evidence="5" id="KW-1185">Reference proteome</keyword>
<evidence type="ECO:0000313" key="4">
    <source>
        <dbReference type="EMBL" id="GIM71872.1"/>
    </source>
</evidence>
<keyword evidence="2" id="KW-0472">Membrane</keyword>
<dbReference type="Pfam" id="PF11181">
    <property type="entry name" value="YflT"/>
    <property type="match status" value="1"/>
</dbReference>
<dbReference type="AlphaFoldDB" id="A0A919SGB2"/>
<feature type="region of interest" description="Disordered" evidence="1">
    <location>
        <begin position="1"/>
        <end position="20"/>
    </location>
</feature>
<feature type="domain" description="General stress protein 17M-like" evidence="3">
    <location>
        <begin position="33"/>
        <end position="101"/>
    </location>
</feature>
<evidence type="ECO:0000256" key="2">
    <source>
        <dbReference type="SAM" id="Phobius"/>
    </source>
</evidence>
<feature type="compositionally biased region" description="Low complexity" evidence="1">
    <location>
        <begin position="7"/>
        <end position="19"/>
    </location>
</feature>
<name>A0A919SGB2_9ACTN</name>
<reference evidence="4" key="1">
    <citation type="submission" date="2021-03" db="EMBL/GenBank/DDBJ databases">
        <title>Whole genome shotgun sequence of Actinoplanes auranticolor NBRC 12245.</title>
        <authorList>
            <person name="Komaki H."/>
            <person name="Tamura T."/>
        </authorList>
    </citation>
    <scope>NUCLEOTIDE SEQUENCE</scope>
    <source>
        <strain evidence="4">NBRC 12245</strain>
    </source>
</reference>
<gene>
    <name evidence="4" type="ORF">Aau02nite_48140</name>
</gene>
<dbReference type="Proteomes" id="UP000681340">
    <property type="component" value="Unassembled WGS sequence"/>
</dbReference>
<dbReference type="EMBL" id="BOQL01000038">
    <property type="protein sequence ID" value="GIM71872.1"/>
    <property type="molecule type" value="Genomic_DNA"/>
</dbReference>
<evidence type="ECO:0000256" key="1">
    <source>
        <dbReference type="SAM" id="MobiDB-lite"/>
    </source>
</evidence>
<comment type="caution">
    <text evidence="4">The sequence shown here is derived from an EMBL/GenBank/DDBJ whole genome shotgun (WGS) entry which is preliminary data.</text>
</comment>
<protein>
    <recommendedName>
        <fullName evidence="3">General stress protein 17M-like domain-containing protein</fullName>
    </recommendedName>
</protein>
<proteinExistence type="predicted"/>
<keyword evidence="2" id="KW-0812">Transmembrane</keyword>
<keyword evidence="2" id="KW-1133">Transmembrane helix</keyword>
<dbReference type="InterPro" id="IPR025889">
    <property type="entry name" value="GSP17M-like_dom"/>
</dbReference>